<dbReference type="CDD" id="cd00158">
    <property type="entry name" value="RHOD"/>
    <property type="match status" value="1"/>
</dbReference>
<dbReference type="RefSeq" id="WP_096466056.1">
    <property type="nucleotide sequence ID" value="NZ_AP017312.1"/>
</dbReference>
<dbReference type="AlphaFoldDB" id="A0A0U5AX28"/>
<dbReference type="InterPro" id="IPR036873">
    <property type="entry name" value="Rhodanese-like_dom_sf"/>
</dbReference>
<dbReference type="SMART" id="SM00450">
    <property type="entry name" value="RHOD"/>
    <property type="match status" value="1"/>
</dbReference>
<dbReference type="InterPro" id="IPR050229">
    <property type="entry name" value="GlpE_sulfurtransferase"/>
</dbReference>
<evidence type="ECO:0000313" key="2">
    <source>
        <dbReference type="Proteomes" id="UP000217696"/>
    </source>
</evidence>
<organism evidence="1 2">
    <name type="scientific">Aneurinibacillus soli</name>
    <dbReference type="NCBI Taxonomy" id="1500254"/>
    <lineage>
        <taxon>Bacteria</taxon>
        <taxon>Bacillati</taxon>
        <taxon>Bacillota</taxon>
        <taxon>Bacilli</taxon>
        <taxon>Bacillales</taxon>
        <taxon>Paenibacillaceae</taxon>
        <taxon>Aneurinibacillus group</taxon>
        <taxon>Aneurinibacillus</taxon>
    </lineage>
</organism>
<keyword evidence="2" id="KW-1185">Reference proteome</keyword>
<keyword evidence="1" id="KW-0808">Transferase</keyword>
<keyword evidence="1" id="KW-0548">Nucleotidyltransferase</keyword>
<dbReference type="Pfam" id="PF00581">
    <property type="entry name" value="Rhodanese"/>
    <property type="match status" value="1"/>
</dbReference>
<dbReference type="PANTHER" id="PTHR43031:SF16">
    <property type="entry name" value="OXIDOREDUCTASE"/>
    <property type="match status" value="1"/>
</dbReference>
<name>A0A0U5AX28_9BACL</name>
<dbReference type="EMBL" id="AP017312">
    <property type="protein sequence ID" value="BAU28289.1"/>
    <property type="molecule type" value="Genomic_DNA"/>
</dbReference>
<dbReference type="KEGG" id="asoc:CB4_02463"/>
<dbReference type="SUPFAM" id="SSF52821">
    <property type="entry name" value="Rhodanese/Cell cycle control phosphatase"/>
    <property type="match status" value="1"/>
</dbReference>
<gene>
    <name evidence="1" type="primary">moeZ_1</name>
    <name evidence="1" type="ORF">CB4_02463</name>
</gene>
<dbReference type="Gene3D" id="3.40.250.10">
    <property type="entry name" value="Rhodanese-like domain"/>
    <property type="match status" value="1"/>
</dbReference>
<dbReference type="PROSITE" id="PS50206">
    <property type="entry name" value="RHODANESE_3"/>
    <property type="match status" value="1"/>
</dbReference>
<dbReference type="Proteomes" id="UP000217696">
    <property type="component" value="Chromosome"/>
</dbReference>
<dbReference type="OrthoDB" id="2885562at2"/>
<dbReference type="InterPro" id="IPR001763">
    <property type="entry name" value="Rhodanese-like_dom"/>
</dbReference>
<dbReference type="GO" id="GO:0016779">
    <property type="term" value="F:nucleotidyltransferase activity"/>
    <property type="evidence" value="ECO:0007669"/>
    <property type="project" value="UniProtKB-KW"/>
</dbReference>
<reference evidence="1 2" key="1">
    <citation type="submission" date="2015-12" db="EMBL/GenBank/DDBJ databases">
        <title>Genome sequence of Aneurinibacillus soli.</title>
        <authorList>
            <person name="Lee J.S."/>
            <person name="Lee K.C."/>
            <person name="Kim K.K."/>
            <person name="Lee B.W."/>
        </authorList>
    </citation>
    <scope>NUCLEOTIDE SEQUENCE [LARGE SCALE GENOMIC DNA]</scope>
    <source>
        <strain evidence="1 2">CB4</strain>
    </source>
</reference>
<sequence>MNNEKLSPQQVQNILTEGKPVLFLDVRDVEKYEAGSLHVEGRETHNIAYVAMRDNDKEALDRIDRLPQDVQIITVCTTGNKAGKAAQLLRERGRNAVSLEGGMTAWNECVESKK</sequence>
<proteinExistence type="predicted"/>
<dbReference type="PANTHER" id="PTHR43031">
    <property type="entry name" value="FAD-DEPENDENT OXIDOREDUCTASE"/>
    <property type="match status" value="1"/>
</dbReference>
<protein>
    <submittedName>
        <fullName evidence="1">Putative adenylyltransferase/sulfurtransferase MoeZ</fullName>
    </submittedName>
</protein>
<accession>A0A0U5AX28</accession>
<evidence type="ECO:0000313" key="1">
    <source>
        <dbReference type="EMBL" id="BAU28289.1"/>
    </source>
</evidence>